<dbReference type="AlphaFoldDB" id="A0A0S4IUP2"/>
<accession>A0A0S4IUP2</accession>
<keyword evidence="1" id="KW-0732">Signal</keyword>
<feature type="signal peptide" evidence="1">
    <location>
        <begin position="1"/>
        <end position="25"/>
    </location>
</feature>
<evidence type="ECO:0000313" key="3">
    <source>
        <dbReference type="Proteomes" id="UP000051952"/>
    </source>
</evidence>
<proteinExistence type="predicted"/>
<dbReference type="EMBL" id="CYKH01000460">
    <property type="protein sequence ID" value="CUF95630.1"/>
    <property type="molecule type" value="Genomic_DNA"/>
</dbReference>
<feature type="non-terminal residue" evidence="2">
    <location>
        <position position="564"/>
    </location>
</feature>
<reference evidence="3" key="1">
    <citation type="submission" date="2015-09" db="EMBL/GenBank/DDBJ databases">
        <authorList>
            <consortium name="Pathogen Informatics"/>
        </authorList>
    </citation>
    <scope>NUCLEOTIDE SEQUENCE [LARGE SCALE GENOMIC DNA]</scope>
    <source>
        <strain evidence="3">Lake Konstanz</strain>
    </source>
</reference>
<feature type="chain" id="PRO_5006621560" evidence="1">
    <location>
        <begin position="26"/>
        <end position="564"/>
    </location>
</feature>
<keyword evidence="3" id="KW-1185">Reference proteome</keyword>
<organism evidence="2 3">
    <name type="scientific">Bodo saltans</name>
    <name type="common">Flagellated protozoan</name>
    <dbReference type="NCBI Taxonomy" id="75058"/>
    <lineage>
        <taxon>Eukaryota</taxon>
        <taxon>Discoba</taxon>
        <taxon>Euglenozoa</taxon>
        <taxon>Kinetoplastea</taxon>
        <taxon>Metakinetoplastina</taxon>
        <taxon>Eubodonida</taxon>
        <taxon>Bodonidae</taxon>
        <taxon>Bodo</taxon>
    </lineage>
</organism>
<protein>
    <submittedName>
        <fullName evidence="2">GPI-anchored surface protein, putative</fullName>
    </submittedName>
</protein>
<gene>
    <name evidence="2" type="ORF">BSAL_67770</name>
</gene>
<evidence type="ECO:0000313" key="2">
    <source>
        <dbReference type="EMBL" id="CUF95630.1"/>
    </source>
</evidence>
<evidence type="ECO:0000256" key="1">
    <source>
        <dbReference type="SAM" id="SignalP"/>
    </source>
</evidence>
<dbReference type="Proteomes" id="UP000051952">
    <property type="component" value="Unassembled WGS sequence"/>
</dbReference>
<dbReference type="VEuPathDB" id="TriTrypDB:BSAL_67770"/>
<name>A0A0S4IUP2_BODSA</name>
<sequence>MQLWGLRAFGSILLLAAATQLTADAQQVTEGCTFQSCGDGWSCHVLANTDVSAGDYAWNCTTADSYIPLRECNYTSCLDDCNSTYLNCTNSCPGYTACHANYTACYNECYRVSAGTACYAACPVCDDCGCAADRTVCNTACYNSCHPTDYMTWWNDNCTGNAVACVDYSTLLSVTLRGTASGEFLNSAKYVVDTLDTASVNISVNASVGSAQVGSTGNFTVSSVGKVDQLTLAGHGAQVFVEGSVQFINISSFDPTLSIDGNVTNISSSWRGSPAILFHGDDGIIDAYTQVGGNVTVTGRIHIAHYEQSYGNATLVGTNGTVEAYDQYNGMVVCLGAMRVDTYRQQNGTGVFGSDVTVHNLSGWGSFDIAGFVDVAVFNFNSSDVQLSGNLTSAFIDADSVHMELGATGSIQSVANNGYNDAVFNVSGWIGNLIANVSSSTTMIGSSATAVVAQYVQSLATVVVGGSSALRIENITGSGHFTIGGVATEVSVFHVQDDVRANNSVILLPGAFVDDLSGAGNFAIGCHVPKFVITPAASQATTVTLTGVANVTSITAINTQGTSL</sequence>